<dbReference type="AlphaFoldDB" id="A0A448WW36"/>
<dbReference type="EMBL" id="CAAALY010052018">
    <property type="protein sequence ID" value="VEL21577.1"/>
    <property type="molecule type" value="Genomic_DNA"/>
</dbReference>
<protein>
    <submittedName>
        <fullName evidence="1">Uncharacterized protein</fullName>
    </submittedName>
</protein>
<name>A0A448WW36_9PLAT</name>
<evidence type="ECO:0000313" key="2">
    <source>
        <dbReference type="Proteomes" id="UP000784294"/>
    </source>
</evidence>
<proteinExistence type="predicted"/>
<sequence>MINAEGSSDWATSDIRVHPPVIEEDSIYVPPRTCRSSSPCSTCNTVSVTNLIAHTQPAYSSSSEVLVCNIKQNLIGYNSASSYTEYSPSGETVLPFAPISTSPRHICYSAAQAPRSHQPSPFPLNDYSNSAIRLKTTARSNVAFVESPESNINGGNDKQQTTGKLQECWEEISQPRVISVFNVQKLDRPTHTPYELIVPTGDAYSELEGTPLSGKSFLLAKQDHLSLLPNSKEETVNRDNISENQKFIESKTGHVETQIPAARKLDFSAKEVDHPCELWTGVSK</sequence>
<keyword evidence="2" id="KW-1185">Reference proteome</keyword>
<comment type="caution">
    <text evidence="1">The sequence shown here is derived from an EMBL/GenBank/DDBJ whole genome shotgun (WGS) entry which is preliminary data.</text>
</comment>
<accession>A0A448WW36</accession>
<dbReference type="Proteomes" id="UP000784294">
    <property type="component" value="Unassembled WGS sequence"/>
</dbReference>
<organism evidence="1 2">
    <name type="scientific">Protopolystoma xenopodis</name>
    <dbReference type="NCBI Taxonomy" id="117903"/>
    <lineage>
        <taxon>Eukaryota</taxon>
        <taxon>Metazoa</taxon>
        <taxon>Spiralia</taxon>
        <taxon>Lophotrochozoa</taxon>
        <taxon>Platyhelminthes</taxon>
        <taxon>Monogenea</taxon>
        <taxon>Polyopisthocotylea</taxon>
        <taxon>Polystomatidea</taxon>
        <taxon>Polystomatidae</taxon>
        <taxon>Protopolystoma</taxon>
    </lineage>
</organism>
<reference evidence="1" key="1">
    <citation type="submission" date="2018-11" db="EMBL/GenBank/DDBJ databases">
        <authorList>
            <consortium name="Pathogen Informatics"/>
        </authorList>
    </citation>
    <scope>NUCLEOTIDE SEQUENCE</scope>
</reference>
<gene>
    <name evidence="1" type="ORF">PXEA_LOCUS15017</name>
</gene>
<evidence type="ECO:0000313" key="1">
    <source>
        <dbReference type="EMBL" id="VEL21577.1"/>
    </source>
</evidence>